<dbReference type="AlphaFoldDB" id="A0A0V0HXC7"/>
<sequence>MVIHSSISYSSSCVDINGNLQELCYFRIRNQLRLLIIKFRLYTFLVQLYHVVYVVSICLIVIFLQQ</sequence>
<keyword evidence="1" id="KW-0812">Transmembrane</keyword>
<feature type="transmembrane region" description="Helical" evidence="1">
    <location>
        <begin position="41"/>
        <end position="64"/>
    </location>
</feature>
<dbReference type="EMBL" id="GEDG01013899">
    <property type="protein sequence ID" value="JAP24884.1"/>
    <property type="molecule type" value="Transcribed_RNA"/>
</dbReference>
<protein>
    <submittedName>
        <fullName evidence="2">Putative ovule protein</fullName>
    </submittedName>
</protein>
<keyword evidence="1" id="KW-1133">Transmembrane helix</keyword>
<organism evidence="2">
    <name type="scientific">Solanum chacoense</name>
    <name type="common">Chaco potato</name>
    <dbReference type="NCBI Taxonomy" id="4108"/>
    <lineage>
        <taxon>Eukaryota</taxon>
        <taxon>Viridiplantae</taxon>
        <taxon>Streptophyta</taxon>
        <taxon>Embryophyta</taxon>
        <taxon>Tracheophyta</taxon>
        <taxon>Spermatophyta</taxon>
        <taxon>Magnoliopsida</taxon>
        <taxon>eudicotyledons</taxon>
        <taxon>Gunneridae</taxon>
        <taxon>Pentapetalae</taxon>
        <taxon>asterids</taxon>
        <taxon>lamiids</taxon>
        <taxon>Solanales</taxon>
        <taxon>Solanaceae</taxon>
        <taxon>Solanoideae</taxon>
        <taxon>Solaneae</taxon>
        <taxon>Solanum</taxon>
    </lineage>
</organism>
<keyword evidence="1" id="KW-0472">Membrane</keyword>
<name>A0A0V0HXC7_SOLCH</name>
<feature type="non-terminal residue" evidence="2">
    <location>
        <position position="66"/>
    </location>
</feature>
<evidence type="ECO:0000313" key="2">
    <source>
        <dbReference type="EMBL" id="JAP24884.1"/>
    </source>
</evidence>
<evidence type="ECO:0000256" key="1">
    <source>
        <dbReference type="SAM" id="Phobius"/>
    </source>
</evidence>
<accession>A0A0V0HXC7</accession>
<proteinExistence type="predicted"/>
<reference evidence="2" key="1">
    <citation type="submission" date="2015-12" db="EMBL/GenBank/DDBJ databases">
        <title>Gene expression during late stages of embryo sac development: a critical building block for successful pollen-pistil interactions.</title>
        <authorList>
            <person name="Liu Y."/>
            <person name="Joly V."/>
            <person name="Sabar M."/>
            <person name="Matton D.P."/>
        </authorList>
    </citation>
    <scope>NUCLEOTIDE SEQUENCE</scope>
</reference>